<gene>
    <name evidence="2" type="ORF">CGL51_12710</name>
    <name evidence="3" type="ORF">CGL52_09640</name>
</gene>
<evidence type="ECO:0008006" key="6">
    <source>
        <dbReference type="Google" id="ProtNLM"/>
    </source>
</evidence>
<dbReference type="OrthoDB" id="28661at2157"/>
<feature type="transmembrane region" description="Helical" evidence="1">
    <location>
        <begin position="155"/>
        <end position="172"/>
    </location>
</feature>
<accession>A0A371QUQ0</accession>
<feature type="transmembrane region" description="Helical" evidence="1">
    <location>
        <begin position="259"/>
        <end position="278"/>
    </location>
</feature>
<reference evidence="4 5" key="1">
    <citation type="submission" date="2017-07" db="EMBL/GenBank/DDBJ databases">
        <title>Draft genome sequence of aerobic hyperthermophilic archaea, Pyrobaculum aerophilum YKB31 and YKB32.</title>
        <authorList>
            <person name="Mochizuki T."/>
            <person name="Berliner A.J."/>
            <person name="Yoshida-Takashima Y."/>
            <person name="Takaki Y."/>
            <person name="Nunoura T."/>
            <person name="Takai K."/>
        </authorList>
    </citation>
    <scope>NUCLEOTIDE SEQUENCE [LARGE SCALE GENOMIC DNA]</scope>
    <source>
        <strain evidence="2 5">YKB31</strain>
        <strain evidence="3 4">YKB32</strain>
    </source>
</reference>
<dbReference type="EMBL" id="NMUF01000029">
    <property type="protein sequence ID" value="RFA97223.1"/>
    <property type="molecule type" value="Genomic_DNA"/>
</dbReference>
<feature type="transmembrane region" description="Helical" evidence="1">
    <location>
        <begin position="427"/>
        <end position="447"/>
    </location>
</feature>
<keyword evidence="1" id="KW-1133">Transmembrane helix</keyword>
<dbReference type="AlphaFoldDB" id="A0A371QUQ0"/>
<feature type="transmembrane region" description="Helical" evidence="1">
    <location>
        <begin position="130"/>
        <end position="149"/>
    </location>
</feature>
<name>A0A371QUQ0_9CREN</name>
<evidence type="ECO:0000313" key="4">
    <source>
        <dbReference type="Proteomes" id="UP000256877"/>
    </source>
</evidence>
<feature type="transmembrane region" description="Helical" evidence="1">
    <location>
        <begin position="397"/>
        <end position="415"/>
    </location>
</feature>
<sequence>MPLLGSRFIALSAGLFTLLASIAYTLVITRRLSTGDLAVLTAVNTALGVAFAFMGYITTWYPRLLSREPQRYNELIAADFMASVISWALYAIYLVLIGVWDVALFAIGYFIILLNSWPAGAYLSIYKQRLSGVLTFISQIIKIIGAFLIRNNPTVYLVLLINMAMSLPTFLSKVARPNFTQAVRFLKMAVKGAPYQTLLLLVSFANAGIIYVIQTGGGSVMLAYYYLLFQITKTVYPSWILTSLMYGSLLKEEDKTRRALLDGAIIIYIHLLVASIMMKTPEWYVALLRPSELDNKELLDAVKFNAIALVIGSFSLHSNTVLLGVEKNIVITLKDKPARAAIYDLATSFLIIFLMHYAVSIKGAVGMVLVFAIWSALSTTYKIFLLGREYYDIVTKLYVPSFLVIVAMYLTPLPLLPYSTEDVISSIVTYIPNSIIIALTTLLYFYVSSKPARIIVNKLLKEIINILKRRSN</sequence>
<feature type="transmembrane region" description="Helical" evidence="1">
    <location>
        <begin position="364"/>
        <end position="385"/>
    </location>
</feature>
<organism evidence="2 5">
    <name type="scientific">Pyrobaculum aerophilum</name>
    <dbReference type="NCBI Taxonomy" id="13773"/>
    <lineage>
        <taxon>Archaea</taxon>
        <taxon>Thermoproteota</taxon>
        <taxon>Thermoprotei</taxon>
        <taxon>Thermoproteales</taxon>
        <taxon>Thermoproteaceae</taxon>
        <taxon>Pyrobaculum</taxon>
    </lineage>
</organism>
<feature type="transmembrane region" description="Helical" evidence="1">
    <location>
        <begin position="39"/>
        <end position="63"/>
    </location>
</feature>
<feature type="transmembrane region" description="Helical" evidence="1">
    <location>
        <begin position="337"/>
        <end position="358"/>
    </location>
</feature>
<dbReference type="EMBL" id="NMUE01000060">
    <property type="protein sequence ID" value="RFA93498.1"/>
    <property type="molecule type" value="Genomic_DNA"/>
</dbReference>
<keyword evidence="1" id="KW-0472">Membrane</keyword>
<proteinExistence type="predicted"/>
<feature type="transmembrane region" description="Helical" evidence="1">
    <location>
        <begin position="75"/>
        <end position="96"/>
    </location>
</feature>
<feature type="transmembrane region" description="Helical" evidence="1">
    <location>
        <begin position="304"/>
        <end position="325"/>
    </location>
</feature>
<comment type="caution">
    <text evidence="2">The sequence shown here is derived from an EMBL/GenBank/DDBJ whole genome shotgun (WGS) entry which is preliminary data.</text>
</comment>
<evidence type="ECO:0000313" key="3">
    <source>
        <dbReference type="EMBL" id="RFA97223.1"/>
    </source>
</evidence>
<protein>
    <recommendedName>
        <fullName evidence="6">Polysaccharide biosynthesis protein</fullName>
    </recommendedName>
</protein>
<feature type="transmembrane region" description="Helical" evidence="1">
    <location>
        <begin position="102"/>
        <end position="123"/>
    </location>
</feature>
<evidence type="ECO:0000256" key="1">
    <source>
        <dbReference type="SAM" id="Phobius"/>
    </source>
</evidence>
<evidence type="ECO:0000313" key="5">
    <source>
        <dbReference type="Proteomes" id="UP000257123"/>
    </source>
</evidence>
<dbReference type="Proteomes" id="UP000256877">
    <property type="component" value="Unassembled WGS sequence"/>
</dbReference>
<dbReference type="Proteomes" id="UP000257123">
    <property type="component" value="Unassembled WGS sequence"/>
</dbReference>
<dbReference type="RefSeq" id="WP_116421973.1">
    <property type="nucleotide sequence ID" value="NZ_NMUE01000060.1"/>
</dbReference>
<keyword evidence="1" id="KW-0812">Transmembrane</keyword>
<evidence type="ECO:0000313" key="2">
    <source>
        <dbReference type="EMBL" id="RFA93498.1"/>
    </source>
</evidence>